<dbReference type="PANTHER" id="PTHR43326">
    <property type="entry name" value="METHIONYL-TRNA SYNTHETASE"/>
    <property type="match status" value="1"/>
</dbReference>
<evidence type="ECO:0000259" key="11">
    <source>
        <dbReference type="Pfam" id="PF09334"/>
    </source>
</evidence>
<keyword evidence="14" id="KW-1185">Reference proteome</keyword>
<evidence type="ECO:0000256" key="5">
    <source>
        <dbReference type="ARBA" id="ARBA00022741"/>
    </source>
</evidence>
<dbReference type="AlphaFoldDB" id="A0A7W7R6Q6"/>
<dbReference type="Gene3D" id="2.170.220.10">
    <property type="match status" value="1"/>
</dbReference>
<dbReference type="GO" id="GO:0006431">
    <property type="term" value="P:methionyl-tRNA aminoacylation"/>
    <property type="evidence" value="ECO:0007669"/>
    <property type="project" value="InterPro"/>
</dbReference>
<evidence type="ECO:0000256" key="4">
    <source>
        <dbReference type="ARBA" id="ARBA00022598"/>
    </source>
</evidence>
<dbReference type="InterPro" id="IPR023457">
    <property type="entry name" value="Met-tRNA_synth_2"/>
</dbReference>
<keyword evidence="6 10" id="KW-0067">ATP-binding</keyword>
<keyword evidence="8 10" id="KW-0030">Aminoacyl-tRNA synthetase</keyword>
<dbReference type="NCBIfam" id="TIGR00398">
    <property type="entry name" value="metG"/>
    <property type="match status" value="1"/>
</dbReference>
<dbReference type="EC" id="6.1.1.10" evidence="2"/>
<dbReference type="Pfam" id="PF09334">
    <property type="entry name" value="tRNA-synt_1g"/>
    <property type="match status" value="1"/>
</dbReference>
<organism evidence="13 14">
    <name type="scientific">Kitasatospora kifunensis</name>
    <name type="common">Streptomyces kifunensis</name>
    <dbReference type="NCBI Taxonomy" id="58351"/>
    <lineage>
        <taxon>Bacteria</taxon>
        <taxon>Bacillati</taxon>
        <taxon>Actinomycetota</taxon>
        <taxon>Actinomycetes</taxon>
        <taxon>Kitasatosporales</taxon>
        <taxon>Streptomycetaceae</taxon>
        <taxon>Kitasatospora</taxon>
    </lineage>
</organism>
<protein>
    <recommendedName>
        <fullName evidence="3">Methionine--tRNA ligase</fullName>
        <ecNumber evidence="2">6.1.1.10</ecNumber>
    </recommendedName>
    <alternativeName>
        <fullName evidence="9">Methionyl-tRNA synthetase</fullName>
    </alternativeName>
</protein>
<dbReference type="InterPro" id="IPR015413">
    <property type="entry name" value="Methionyl/Leucyl_tRNA_Synth"/>
</dbReference>
<feature type="domain" description="Methionyl-tRNA synthetase anticodon-binding" evidence="12">
    <location>
        <begin position="402"/>
        <end position="496"/>
    </location>
</feature>
<dbReference type="Pfam" id="PF19303">
    <property type="entry name" value="Anticodon_3"/>
    <property type="match status" value="1"/>
</dbReference>
<comment type="function">
    <text evidence="1">Is required not only for elongation of protein synthesis but also for the initiation of all mRNA translation through initiator tRNA(fMet) aminoacylation.</text>
</comment>
<accession>A0A7W7R6Q6</accession>
<evidence type="ECO:0000256" key="6">
    <source>
        <dbReference type="ARBA" id="ARBA00022840"/>
    </source>
</evidence>
<sequence length="516" mass="56794">MTAPRTYLTTTIPYVNGRPHLGFALELVQADVLARHRRGRGEQVRLLSGTDDNSLKNVLAAEAAGLDVRTFVDRNATAFEALREPLALSLDDFIRTSRDPRHPTGVTELWRRCAAAGDLYRRAYEGLYCVGCEQFYTSDELVDGRCGEHGTEPQLVAEENWFFRLSRYTDLLRAAIAEGRVRIEPAVRRNEVLGLLAAGLHDFSISRSQARARGWGIPVPDDPEQVIYVWWDALGNYVTSLGFGADVQSTPEEVGDTDFRRWWLESERRVHLVGKGVLRFHAVYWPAMLLSAGLPLPTDILVHDYLTVDGQKISKSAGNVVDPTELVARYGTDAVRWWLLREVPKVGDADFTVERLVARADADLAGGLGNLVNRVVSMVHRYRNGRPSVAPTPVSGQLPAAEELAAICREAPRGVAAALDDYDFRRAAVAVWGVLEAANRAIDRLRPWELARAATPEAAERLDIALAGLLHACRTLAELLAPFVPQAAAAVTAQCTTGADGVLPEARPLFPRLGRV</sequence>
<dbReference type="CDD" id="cd00814">
    <property type="entry name" value="MetRS_core"/>
    <property type="match status" value="1"/>
</dbReference>
<dbReference type="SUPFAM" id="SSF52374">
    <property type="entry name" value="Nucleotidylyl transferase"/>
    <property type="match status" value="1"/>
</dbReference>
<evidence type="ECO:0000313" key="13">
    <source>
        <dbReference type="EMBL" id="MBB4926433.1"/>
    </source>
</evidence>
<dbReference type="InterPro" id="IPR014758">
    <property type="entry name" value="Met-tRNA_synth"/>
</dbReference>
<dbReference type="RefSeq" id="WP_184939654.1">
    <property type="nucleotide sequence ID" value="NZ_JACHJV010000001.1"/>
</dbReference>
<dbReference type="GO" id="GO:0005524">
    <property type="term" value="F:ATP binding"/>
    <property type="evidence" value="ECO:0007669"/>
    <property type="project" value="UniProtKB-KW"/>
</dbReference>
<dbReference type="Gene3D" id="3.40.50.620">
    <property type="entry name" value="HUPs"/>
    <property type="match status" value="1"/>
</dbReference>
<comment type="similarity">
    <text evidence="10">Belongs to the class-I aminoacyl-tRNA synthetase family.</text>
</comment>
<evidence type="ECO:0000256" key="8">
    <source>
        <dbReference type="ARBA" id="ARBA00023146"/>
    </source>
</evidence>
<evidence type="ECO:0000256" key="9">
    <source>
        <dbReference type="ARBA" id="ARBA00030904"/>
    </source>
</evidence>
<comment type="caution">
    <text evidence="13">The sequence shown here is derived from an EMBL/GenBank/DDBJ whole genome shotgun (WGS) entry which is preliminary data.</text>
</comment>
<name>A0A7W7R6Q6_KITKI</name>
<dbReference type="PRINTS" id="PR01041">
    <property type="entry name" value="TRNASYNTHMET"/>
</dbReference>
<dbReference type="InterPro" id="IPR009080">
    <property type="entry name" value="tRNAsynth_Ia_anticodon-bd"/>
</dbReference>
<dbReference type="InterPro" id="IPR041872">
    <property type="entry name" value="Anticodon_Met"/>
</dbReference>
<evidence type="ECO:0000256" key="10">
    <source>
        <dbReference type="RuleBase" id="RU363039"/>
    </source>
</evidence>
<dbReference type="CDD" id="cd07957">
    <property type="entry name" value="Anticodon_Ia_Met"/>
    <property type="match status" value="1"/>
</dbReference>
<evidence type="ECO:0000259" key="12">
    <source>
        <dbReference type="Pfam" id="PF19303"/>
    </source>
</evidence>
<evidence type="ECO:0000256" key="7">
    <source>
        <dbReference type="ARBA" id="ARBA00022917"/>
    </source>
</evidence>
<evidence type="ECO:0000256" key="3">
    <source>
        <dbReference type="ARBA" id="ARBA00018753"/>
    </source>
</evidence>
<dbReference type="InterPro" id="IPR014729">
    <property type="entry name" value="Rossmann-like_a/b/a_fold"/>
</dbReference>
<feature type="domain" description="Methionyl/Leucyl tRNA synthetase" evidence="11">
    <location>
        <begin position="137"/>
        <end position="375"/>
    </location>
</feature>
<keyword evidence="5 10" id="KW-0547">Nucleotide-binding</keyword>
<reference evidence="13 14" key="1">
    <citation type="submission" date="2020-08" db="EMBL/GenBank/DDBJ databases">
        <title>Sequencing the genomes of 1000 actinobacteria strains.</title>
        <authorList>
            <person name="Klenk H.-P."/>
        </authorList>
    </citation>
    <scope>NUCLEOTIDE SEQUENCE [LARGE SCALE GENOMIC DNA]</scope>
    <source>
        <strain evidence="13 14">DSM 41654</strain>
    </source>
</reference>
<dbReference type="Gene3D" id="1.10.730.10">
    <property type="entry name" value="Isoleucyl-tRNA Synthetase, Domain 1"/>
    <property type="match status" value="1"/>
</dbReference>
<dbReference type="SUPFAM" id="SSF47323">
    <property type="entry name" value="Anticodon-binding domain of a subclass of class I aminoacyl-tRNA synthetases"/>
    <property type="match status" value="1"/>
</dbReference>
<keyword evidence="7 10" id="KW-0648">Protein biosynthesis</keyword>
<evidence type="ECO:0000256" key="2">
    <source>
        <dbReference type="ARBA" id="ARBA00012838"/>
    </source>
</evidence>
<evidence type="ECO:0000256" key="1">
    <source>
        <dbReference type="ARBA" id="ARBA00003314"/>
    </source>
</evidence>
<evidence type="ECO:0000313" key="14">
    <source>
        <dbReference type="Proteomes" id="UP000540506"/>
    </source>
</evidence>
<dbReference type="EMBL" id="JACHJV010000001">
    <property type="protein sequence ID" value="MBB4926433.1"/>
    <property type="molecule type" value="Genomic_DNA"/>
</dbReference>
<proteinExistence type="inferred from homology"/>
<dbReference type="PANTHER" id="PTHR43326:SF1">
    <property type="entry name" value="METHIONINE--TRNA LIGASE, MITOCHONDRIAL"/>
    <property type="match status" value="1"/>
</dbReference>
<gene>
    <name evidence="13" type="ORF">FHR34_005426</name>
</gene>
<dbReference type="InterPro" id="IPR033911">
    <property type="entry name" value="MetRS_core"/>
</dbReference>
<dbReference type="FunFam" id="2.170.220.10:FF:000003">
    <property type="entry name" value="Methionine--tRNA ligase"/>
    <property type="match status" value="1"/>
</dbReference>
<dbReference type="GO" id="GO:0004825">
    <property type="term" value="F:methionine-tRNA ligase activity"/>
    <property type="evidence" value="ECO:0007669"/>
    <property type="project" value="UniProtKB-EC"/>
</dbReference>
<keyword evidence="4 10" id="KW-0436">Ligase</keyword>
<dbReference type="Proteomes" id="UP000540506">
    <property type="component" value="Unassembled WGS sequence"/>
</dbReference>